<feature type="binding site" evidence="10 14">
    <location>
        <begin position="141"/>
        <end position="144"/>
    </location>
    <ligand>
        <name>substrate</name>
    </ligand>
</feature>
<feature type="active site" description="Proton acceptor" evidence="10 12">
    <location>
        <position position="34"/>
    </location>
</feature>
<proteinExistence type="inferred from homology"/>
<evidence type="ECO:0000256" key="6">
    <source>
        <dbReference type="ARBA" id="ARBA00009541"/>
    </source>
</evidence>
<dbReference type="PATRIC" id="fig|1618734.3.peg.498"/>
<dbReference type="Gene3D" id="3.20.20.70">
    <property type="entry name" value="Aldolase class I"/>
    <property type="match status" value="1"/>
</dbReference>
<dbReference type="PANTHER" id="PTHR11749">
    <property type="entry name" value="RIBULOSE-5-PHOSPHATE-3-EPIMERASE"/>
    <property type="match status" value="1"/>
</dbReference>
<keyword evidence="13" id="KW-0170">Cobalt</keyword>
<dbReference type="GO" id="GO:0006098">
    <property type="term" value="P:pentose-phosphate shunt"/>
    <property type="evidence" value="ECO:0007669"/>
    <property type="project" value="UniProtKB-UniRule"/>
</dbReference>
<protein>
    <recommendedName>
        <fullName evidence="7 10">Ribulose-phosphate 3-epimerase</fullName>
        <ecNumber evidence="7 10">5.1.3.1</ecNumber>
    </recommendedName>
</protein>
<gene>
    <name evidence="10" type="primary">rpe</name>
    <name evidence="15" type="ORF">UU24_C0022G0008</name>
</gene>
<dbReference type="GO" id="GO:0004750">
    <property type="term" value="F:D-ribulose-phosphate 3-epimerase activity"/>
    <property type="evidence" value="ECO:0007669"/>
    <property type="project" value="UniProtKB-UniRule"/>
</dbReference>
<evidence type="ECO:0000256" key="11">
    <source>
        <dbReference type="PIRNR" id="PIRNR001461"/>
    </source>
</evidence>
<evidence type="ECO:0000313" key="15">
    <source>
        <dbReference type="EMBL" id="KKR78906.1"/>
    </source>
</evidence>
<dbReference type="SUPFAM" id="SSF51366">
    <property type="entry name" value="Ribulose-phoshate binding barrel"/>
    <property type="match status" value="1"/>
</dbReference>
<evidence type="ECO:0000256" key="10">
    <source>
        <dbReference type="HAMAP-Rule" id="MF_02227"/>
    </source>
</evidence>
<dbReference type="InterPro" id="IPR026019">
    <property type="entry name" value="Ribul_P_3_epim"/>
</dbReference>
<dbReference type="InterPro" id="IPR013785">
    <property type="entry name" value="Aldolase_TIM"/>
</dbReference>
<comment type="cofactor">
    <cofactor evidence="5">
        <name>Fe(2+)</name>
        <dbReference type="ChEBI" id="CHEBI:29033"/>
    </cofactor>
</comment>
<feature type="binding site" evidence="10">
    <location>
        <begin position="170"/>
        <end position="172"/>
    </location>
    <ligand>
        <name>substrate</name>
    </ligand>
</feature>
<keyword evidence="8 10" id="KW-0479">Metal-binding</keyword>
<dbReference type="FunFam" id="3.20.20.70:FF:000004">
    <property type="entry name" value="Ribulose-phosphate 3-epimerase"/>
    <property type="match status" value="1"/>
</dbReference>
<organism evidence="15 16">
    <name type="scientific">Candidatus Nomurabacteria bacterium GW2011_GWA2_40_9</name>
    <dbReference type="NCBI Taxonomy" id="1618734"/>
    <lineage>
        <taxon>Bacteria</taxon>
        <taxon>Candidatus Nomuraibacteriota</taxon>
    </lineage>
</organism>
<dbReference type="PROSITE" id="PS01086">
    <property type="entry name" value="RIBUL_P_3_EPIMER_2"/>
    <property type="match status" value="1"/>
</dbReference>
<dbReference type="AlphaFoldDB" id="A0A0G0TVR6"/>
<dbReference type="Proteomes" id="UP000034749">
    <property type="component" value="Unassembled WGS sequence"/>
</dbReference>
<evidence type="ECO:0000256" key="2">
    <source>
        <dbReference type="ARBA" id="ARBA00001936"/>
    </source>
</evidence>
<evidence type="ECO:0000256" key="5">
    <source>
        <dbReference type="ARBA" id="ARBA00001954"/>
    </source>
</evidence>
<evidence type="ECO:0000256" key="4">
    <source>
        <dbReference type="ARBA" id="ARBA00001947"/>
    </source>
</evidence>
<comment type="catalytic activity">
    <reaction evidence="1 10 11">
        <text>D-ribulose 5-phosphate = D-xylulose 5-phosphate</text>
        <dbReference type="Rhea" id="RHEA:13677"/>
        <dbReference type="ChEBI" id="CHEBI:57737"/>
        <dbReference type="ChEBI" id="CHEBI:58121"/>
        <dbReference type="EC" id="5.1.3.1"/>
    </reaction>
</comment>
<evidence type="ECO:0000256" key="12">
    <source>
        <dbReference type="PIRSR" id="PIRSR001461-1"/>
    </source>
</evidence>
<keyword evidence="9 10" id="KW-0413">Isomerase</keyword>
<keyword evidence="13" id="KW-0464">Manganese</keyword>
<evidence type="ECO:0000313" key="16">
    <source>
        <dbReference type="Proteomes" id="UP000034749"/>
    </source>
</evidence>
<feature type="binding site" evidence="10 13">
    <location>
        <position position="34"/>
    </location>
    <ligand>
        <name>a divalent metal cation</name>
        <dbReference type="ChEBI" id="CHEBI:60240"/>
    </ligand>
</feature>
<evidence type="ECO:0000256" key="7">
    <source>
        <dbReference type="ARBA" id="ARBA00013188"/>
    </source>
</evidence>
<comment type="caution">
    <text evidence="15">The sequence shown here is derived from an EMBL/GenBank/DDBJ whole genome shotgun (WGS) entry which is preliminary data.</text>
</comment>
<reference evidence="15 16" key="1">
    <citation type="journal article" date="2015" name="Nature">
        <title>rRNA introns, odd ribosomes, and small enigmatic genomes across a large radiation of phyla.</title>
        <authorList>
            <person name="Brown C.T."/>
            <person name="Hug L.A."/>
            <person name="Thomas B.C."/>
            <person name="Sharon I."/>
            <person name="Castelle C.J."/>
            <person name="Singh A."/>
            <person name="Wilkins M.J."/>
            <person name="Williams K.H."/>
            <person name="Banfield J.F."/>
        </authorList>
    </citation>
    <scope>NUCLEOTIDE SEQUENCE [LARGE SCALE GENOMIC DNA]</scope>
</reference>
<dbReference type="GO" id="GO:0005737">
    <property type="term" value="C:cytoplasm"/>
    <property type="evidence" value="ECO:0007669"/>
    <property type="project" value="UniProtKB-ARBA"/>
</dbReference>
<keyword evidence="13" id="KW-0862">Zinc</keyword>
<evidence type="ECO:0000256" key="9">
    <source>
        <dbReference type="ARBA" id="ARBA00023235"/>
    </source>
</evidence>
<comment type="cofactor">
    <cofactor evidence="10 13">
        <name>a divalent metal cation</name>
        <dbReference type="ChEBI" id="CHEBI:60240"/>
    </cofactor>
    <text evidence="10 13">Binds 1 divalent metal cation per subunit.</text>
</comment>
<dbReference type="HAMAP" id="MF_02227">
    <property type="entry name" value="RPE"/>
    <property type="match status" value="1"/>
</dbReference>
<evidence type="ECO:0000256" key="8">
    <source>
        <dbReference type="ARBA" id="ARBA00022723"/>
    </source>
</evidence>
<feature type="active site" description="Proton donor" evidence="10 12">
    <location>
        <position position="170"/>
    </location>
</feature>
<comment type="similarity">
    <text evidence="6 10 11">Belongs to the ribulose-phosphate 3-epimerase family.</text>
</comment>
<feature type="binding site" evidence="10 14">
    <location>
        <position position="8"/>
    </location>
    <ligand>
        <name>substrate</name>
    </ligand>
</feature>
<dbReference type="InterPro" id="IPR000056">
    <property type="entry name" value="Ribul_P_3_epim-like"/>
</dbReference>
<name>A0A0G0TVR6_9BACT</name>
<evidence type="ECO:0000256" key="14">
    <source>
        <dbReference type="PIRSR" id="PIRSR001461-3"/>
    </source>
</evidence>
<feature type="binding site" evidence="10 14">
    <location>
        <begin position="192"/>
        <end position="193"/>
    </location>
    <ligand>
        <name>substrate</name>
    </ligand>
</feature>
<feature type="binding site" evidence="10 13">
    <location>
        <position position="32"/>
    </location>
    <ligand>
        <name>a divalent metal cation</name>
        <dbReference type="ChEBI" id="CHEBI:60240"/>
    </ligand>
</feature>
<sequence>MRIKIAPSILSADRTKLNEEVKEIEPCSDLIHVDVMDGKFVPPVTFKASEIKAVKSKLPKDVHLMVQHPIKDGFIGSCSDAGASIITIHEECRDNIDEAFKLIKSRGIKAGISINPPTHLDKINPYIDKVDMVLIMSVNPGYAGQKFMPDVLPKIKELRKLKPNLDIEIDGGINKETVKQAVKAGANVIVAGSSIFGQKDRKKAIEELRAAAK</sequence>
<dbReference type="NCBIfam" id="NF004076">
    <property type="entry name" value="PRK05581.1-4"/>
    <property type="match status" value="1"/>
</dbReference>
<feature type="binding site" evidence="14">
    <location>
        <position position="172"/>
    </location>
    <ligand>
        <name>substrate</name>
    </ligand>
</feature>
<comment type="function">
    <text evidence="10">Catalyzes the reversible epimerization of D-ribulose 5-phosphate to D-xylulose 5-phosphate.</text>
</comment>
<comment type="cofactor">
    <cofactor evidence="2">
        <name>Mn(2+)</name>
        <dbReference type="ChEBI" id="CHEBI:29035"/>
    </cofactor>
</comment>
<dbReference type="CDD" id="cd00429">
    <property type="entry name" value="RPE"/>
    <property type="match status" value="1"/>
</dbReference>
<feature type="binding site" evidence="10 14">
    <location>
        <position position="63"/>
    </location>
    <ligand>
        <name>substrate</name>
    </ligand>
</feature>
<evidence type="ECO:0000256" key="13">
    <source>
        <dbReference type="PIRSR" id="PIRSR001461-2"/>
    </source>
</evidence>
<keyword evidence="10 11" id="KW-0119">Carbohydrate metabolism</keyword>
<comment type="cofactor">
    <cofactor evidence="4">
        <name>Zn(2+)</name>
        <dbReference type="ChEBI" id="CHEBI:29105"/>
    </cofactor>
</comment>
<evidence type="ECO:0000256" key="3">
    <source>
        <dbReference type="ARBA" id="ARBA00001941"/>
    </source>
</evidence>
<dbReference type="GO" id="GO:0019323">
    <property type="term" value="P:pentose catabolic process"/>
    <property type="evidence" value="ECO:0007669"/>
    <property type="project" value="UniProtKB-UniRule"/>
</dbReference>
<dbReference type="EC" id="5.1.3.1" evidence="7 10"/>
<accession>A0A0G0TVR6</accession>
<dbReference type="GO" id="GO:0046872">
    <property type="term" value="F:metal ion binding"/>
    <property type="evidence" value="ECO:0007669"/>
    <property type="project" value="UniProtKB-UniRule"/>
</dbReference>
<dbReference type="NCBIfam" id="TIGR01163">
    <property type="entry name" value="rpe"/>
    <property type="match status" value="1"/>
</dbReference>
<comment type="cofactor">
    <cofactor evidence="3">
        <name>Co(2+)</name>
        <dbReference type="ChEBI" id="CHEBI:48828"/>
    </cofactor>
</comment>
<comment type="pathway">
    <text evidence="10">Carbohydrate degradation.</text>
</comment>
<dbReference type="InterPro" id="IPR011060">
    <property type="entry name" value="RibuloseP-bd_barrel"/>
</dbReference>
<dbReference type="Pfam" id="PF00834">
    <property type="entry name" value="Ribul_P_3_epim"/>
    <property type="match status" value="1"/>
</dbReference>
<feature type="binding site" evidence="10 13">
    <location>
        <position position="170"/>
    </location>
    <ligand>
        <name>a divalent metal cation</name>
        <dbReference type="ChEBI" id="CHEBI:60240"/>
    </ligand>
</feature>
<dbReference type="EMBL" id="LBZW01000022">
    <property type="protein sequence ID" value="KKR78906.1"/>
    <property type="molecule type" value="Genomic_DNA"/>
</dbReference>
<evidence type="ECO:0000256" key="1">
    <source>
        <dbReference type="ARBA" id="ARBA00001782"/>
    </source>
</evidence>
<dbReference type="PIRSF" id="PIRSF001461">
    <property type="entry name" value="RPE"/>
    <property type="match status" value="1"/>
</dbReference>
<feature type="binding site" evidence="10 13">
    <location>
        <position position="63"/>
    </location>
    <ligand>
        <name>a divalent metal cation</name>
        <dbReference type="ChEBI" id="CHEBI:60240"/>
    </ligand>
</feature>